<dbReference type="PANTHER" id="PTHR13563:SF5">
    <property type="entry name" value="TRNA METHYLTRANSFERASE 10 HOMOLOG C"/>
    <property type="match status" value="1"/>
</dbReference>
<dbReference type="InterPro" id="IPR038459">
    <property type="entry name" value="MT_TRM10-typ_sf"/>
</dbReference>
<keyword evidence="3" id="KW-0808">Transferase</keyword>
<feature type="domain" description="SAM-dependent MTase TRM10-type" evidence="10">
    <location>
        <begin position="179"/>
        <end position="374"/>
    </location>
</feature>
<dbReference type="InterPro" id="IPR007356">
    <property type="entry name" value="tRNA_m1G_MeTrfase_euk"/>
</dbReference>
<evidence type="ECO:0000256" key="8">
    <source>
        <dbReference type="ARBA" id="ARBA00023128"/>
    </source>
</evidence>
<evidence type="ECO:0000259" key="10">
    <source>
        <dbReference type="PROSITE" id="PS51675"/>
    </source>
</evidence>
<sequence>MYNFGLRNSIILFRNLQSVCILSSPSNTNLSKIQITRFIKRNISEVPFSIKRKEEIDKNDNELLQKLLEDSVIMKKYKLLQYEIDYMREMNETVPKKLRPKDWLYLLNSTKTHQRKYIRFLFINEIKKENTRNKHLEKMELLHLKMKELEKECPSGLKYGLGHNSLFLRIYNKSLDEFLNFNLSISAMFEPNIVFDCGYSNIMTNFEIKNCAKQLLMSFVRNRMHKNPSQLYLCNASKSSAFMLALHNLIPNLYDDTFPLNITSKSYLDIFDKDKLVYLTPHCRNEMTSYDPDKIYIIGAIVDKTSPQPYSLAKAKKEGLYMEKLPLDRYLQWNTGSTKSLTLNQVLGVLIDVKYTKNWMDAFDNNIPRRKIVLDDTISTKCIQHVRK</sequence>
<keyword evidence="6" id="KW-0809">Transit peptide</keyword>
<proteinExistence type="predicted"/>
<comment type="subcellular location">
    <subcellularLocation>
        <location evidence="1">Mitochondrion</location>
    </subcellularLocation>
</comment>
<evidence type="ECO:0000256" key="2">
    <source>
        <dbReference type="ARBA" id="ARBA00022603"/>
    </source>
</evidence>
<keyword evidence="4" id="KW-0949">S-adenosyl-L-methionine</keyword>
<gene>
    <name evidence="11" type="ORF">V1478_001052</name>
</gene>
<protein>
    <recommendedName>
        <fullName evidence="9">RNA (guanine-9-)-methyltransferase domain-containing protein 1</fullName>
    </recommendedName>
</protein>
<dbReference type="PANTHER" id="PTHR13563">
    <property type="entry name" value="TRNA (GUANINE-9-) METHYLTRANSFERASE"/>
    <property type="match status" value="1"/>
</dbReference>
<dbReference type="PROSITE" id="PS51675">
    <property type="entry name" value="SAM_MT_TRM10"/>
    <property type="match status" value="1"/>
</dbReference>
<evidence type="ECO:0000256" key="5">
    <source>
        <dbReference type="ARBA" id="ARBA00022694"/>
    </source>
</evidence>
<dbReference type="InterPro" id="IPR028564">
    <property type="entry name" value="MT_TRM10-typ"/>
</dbReference>
<evidence type="ECO:0000256" key="9">
    <source>
        <dbReference type="ARBA" id="ARBA00029803"/>
    </source>
</evidence>
<dbReference type="GO" id="GO:0008033">
    <property type="term" value="P:tRNA processing"/>
    <property type="evidence" value="ECO:0007669"/>
    <property type="project" value="UniProtKB-KW"/>
</dbReference>
<dbReference type="GO" id="GO:0005739">
    <property type="term" value="C:mitochondrion"/>
    <property type="evidence" value="ECO:0007669"/>
    <property type="project" value="UniProtKB-SubCell"/>
</dbReference>
<dbReference type="Gene3D" id="3.40.1280.30">
    <property type="match status" value="1"/>
</dbReference>
<evidence type="ECO:0000256" key="4">
    <source>
        <dbReference type="ARBA" id="ARBA00022691"/>
    </source>
</evidence>
<name>A0ABD2C784_VESSQ</name>
<dbReference type="GO" id="GO:0008168">
    <property type="term" value="F:methyltransferase activity"/>
    <property type="evidence" value="ECO:0007669"/>
    <property type="project" value="UniProtKB-KW"/>
</dbReference>
<evidence type="ECO:0000256" key="6">
    <source>
        <dbReference type="ARBA" id="ARBA00022946"/>
    </source>
</evidence>
<keyword evidence="12" id="KW-1185">Reference proteome</keyword>
<evidence type="ECO:0000256" key="1">
    <source>
        <dbReference type="ARBA" id="ARBA00004173"/>
    </source>
</evidence>
<dbReference type="CDD" id="cd18102">
    <property type="entry name" value="Trm10_MRRP1"/>
    <property type="match status" value="1"/>
</dbReference>
<keyword evidence="5" id="KW-0819">tRNA processing</keyword>
<keyword evidence="7" id="KW-0175">Coiled coil</keyword>
<organism evidence="11 12">
    <name type="scientific">Vespula squamosa</name>
    <name type="common">Southern yellow jacket</name>
    <name type="synonym">Wasp</name>
    <dbReference type="NCBI Taxonomy" id="30214"/>
    <lineage>
        <taxon>Eukaryota</taxon>
        <taxon>Metazoa</taxon>
        <taxon>Ecdysozoa</taxon>
        <taxon>Arthropoda</taxon>
        <taxon>Hexapoda</taxon>
        <taxon>Insecta</taxon>
        <taxon>Pterygota</taxon>
        <taxon>Neoptera</taxon>
        <taxon>Endopterygota</taxon>
        <taxon>Hymenoptera</taxon>
        <taxon>Apocrita</taxon>
        <taxon>Aculeata</taxon>
        <taxon>Vespoidea</taxon>
        <taxon>Vespidae</taxon>
        <taxon>Vespinae</taxon>
        <taxon>Vespula</taxon>
    </lineage>
</organism>
<keyword evidence="2" id="KW-0489">Methyltransferase</keyword>
<evidence type="ECO:0000256" key="3">
    <source>
        <dbReference type="ARBA" id="ARBA00022679"/>
    </source>
</evidence>
<evidence type="ECO:0000313" key="11">
    <source>
        <dbReference type="EMBL" id="KAL2740911.1"/>
    </source>
</evidence>
<keyword evidence="8" id="KW-0496">Mitochondrion</keyword>
<evidence type="ECO:0000256" key="7">
    <source>
        <dbReference type="ARBA" id="ARBA00023054"/>
    </source>
</evidence>
<dbReference type="GO" id="GO:0032259">
    <property type="term" value="P:methylation"/>
    <property type="evidence" value="ECO:0007669"/>
    <property type="project" value="UniProtKB-KW"/>
</dbReference>
<dbReference type="AlphaFoldDB" id="A0ABD2C784"/>
<dbReference type="Proteomes" id="UP001607302">
    <property type="component" value="Unassembled WGS sequence"/>
</dbReference>
<accession>A0ABD2C784</accession>
<reference evidence="11 12" key="1">
    <citation type="journal article" date="2024" name="Ann. Entomol. Soc. Am.">
        <title>Genomic analyses of the southern and eastern yellowjacket wasps (Hymenoptera: Vespidae) reveal evolutionary signatures of social life.</title>
        <authorList>
            <person name="Catto M.A."/>
            <person name="Caine P.B."/>
            <person name="Orr S.E."/>
            <person name="Hunt B.G."/>
            <person name="Goodisman M.A.D."/>
        </authorList>
    </citation>
    <scope>NUCLEOTIDE SEQUENCE [LARGE SCALE GENOMIC DNA]</scope>
    <source>
        <strain evidence="11">233</strain>
        <tissue evidence="11">Head and thorax</tissue>
    </source>
</reference>
<evidence type="ECO:0000313" key="12">
    <source>
        <dbReference type="Proteomes" id="UP001607302"/>
    </source>
</evidence>
<comment type="caution">
    <text evidence="11">The sequence shown here is derived from an EMBL/GenBank/DDBJ whole genome shotgun (WGS) entry which is preliminary data.</text>
</comment>
<dbReference type="EMBL" id="JAUDFV010000020">
    <property type="protein sequence ID" value="KAL2740911.1"/>
    <property type="molecule type" value="Genomic_DNA"/>
</dbReference>
<dbReference type="InterPro" id="IPR025812">
    <property type="entry name" value="Trm10_C_MTase_dom"/>
</dbReference>